<feature type="domain" description="Putative restriction endonuclease" evidence="1">
    <location>
        <begin position="13"/>
        <end position="181"/>
    </location>
</feature>
<keyword evidence="3" id="KW-1185">Reference proteome</keyword>
<organism evidence="2 3">
    <name type="scientific">Embleya scabrispora</name>
    <dbReference type="NCBI Taxonomy" id="159449"/>
    <lineage>
        <taxon>Bacteria</taxon>
        <taxon>Bacillati</taxon>
        <taxon>Actinomycetota</taxon>
        <taxon>Actinomycetes</taxon>
        <taxon>Kitasatosporales</taxon>
        <taxon>Streptomycetaceae</taxon>
        <taxon>Embleya</taxon>
    </lineage>
</organism>
<comment type="caution">
    <text evidence="2">The sequence shown here is derived from an EMBL/GenBank/DDBJ whole genome shotgun (WGS) entry which is preliminary data.</text>
</comment>
<accession>A0A1T3NPQ2</accession>
<proteinExistence type="predicted"/>
<sequence>MNTVTERAGMPVEQFEGIARDTAEALRLELIGGRVGVKAMPDGDHDEFVVWLIEEFTRRQRELSVYPERGLRVERYRNGRARPDCTVAPRRSFAGHGEWADPAAVLMVVEVTSFDPDTNRRDREDKPQAYAETGIPLYLLIDRDSCETIVYSEPDGAKYTNVVHRPFGSPLHIPAPIELTLDTDPLLDLVR</sequence>
<dbReference type="RefSeq" id="WP_078979823.1">
    <property type="nucleotide sequence ID" value="NZ_MWQN01000002.1"/>
</dbReference>
<dbReference type="PANTHER" id="PTHR35400:SF3">
    <property type="entry name" value="SLL1072 PROTEIN"/>
    <property type="match status" value="1"/>
</dbReference>
<dbReference type="Gene3D" id="3.90.1570.10">
    <property type="entry name" value="tt1808, chain A"/>
    <property type="match status" value="1"/>
</dbReference>
<dbReference type="Proteomes" id="UP000190037">
    <property type="component" value="Unassembled WGS sequence"/>
</dbReference>
<gene>
    <name evidence="2" type="ORF">B4N89_31070</name>
</gene>
<dbReference type="SUPFAM" id="SSF52980">
    <property type="entry name" value="Restriction endonuclease-like"/>
    <property type="match status" value="1"/>
</dbReference>
<evidence type="ECO:0000313" key="2">
    <source>
        <dbReference type="EMBL" id="OPC78621.1"/>
    </source>
</evidence>
<reference evidence="2 3" key="1">
    <citation type="submission" date="2017-03" db="EMBL/GenBank/DDBJ databases">
        <title>Draft genome sequence of Streptomyces scabrisporus NF3, endophyte isolated from Amphipterygium adstringens.</title>
        <authorList>
            <person name="Vazquez M."/>
            <person name="Ceapa C.D."/>
            <person name="Rodriguez Luna D."/>
            <person name="Sanchez Esquivel S."/>
        </authorList>
    </citation>
    <scope>NUCLEOTIDE SEQUENCE [LARGE SCALE GENOMIC DNA]</scope>
    <source>
        <strain evidence="2 3">NF3</strain>
    </source>
</reference>
<dbReference type="InterPro" id="IPR011335">
    <property type="entry name" value="Restrct_endonuc-II-like"/>
</dbReference>
<dbReference type="EMBL" id="MWQN01000002">
    <property type="protein sequence ID" value="OPC78621.1"/>
    <property type="molecule type" value="Genomic_DNA"/>
</dbReference>
<protein>
    <recommendedName>
        <fullName evidence="1">Putative restriction endonuclease domain-containing protein</fullName>
    </recommendedName>
</protein>
<dbReference type="AlphaFoldDB" id="A0A1T3NPQ2"/>
<dbReference type="InterPro" id="IPR012296">
    <property type="entry name" value="Nuclease_put_TT1808"/>
</dbReference>
<dbReference type="Pfam" id="PF05685">
    <property type="entry name" value="Uma2"/>
    <property type="match status" value="1"/>
</dbReference>
<dbReference type="STRING" id="159449.B4N89_31070"/>
<dbReference type="InterPro" id="IPR008538">
    <property type="entry name" value="Uma2"/>
</dbReference>
<dbReference type="CDD" id="cd06260">
    <property type="entry name" value="DUF820-like"/>
    <property type="match status" value="1"/>
</dbReference>
<evidence type="ECO:0000259" key="1">
    <source>
        <dbReference type="Pfam" id="PF05685"/>
    </source>
</evidence>
<dbReference type="PANTHER" id="PTHR35400">
    <property type="entry name" value="SLR1083 PROTEIN"/>
    <property type="match status" value="1"/>
</dbReference>
<name>A0A1T3NPQ2_9ACTN</name>
<evidence type="ECO:0000313" key="3">
    <source>
        <dbReference type="Proteomes" id="UP000190037"/>
    </source>
</evidence>